<dbReference type="Proteomes" id="UP000006304">
    <property type="component" value="Chromosome"/>
</dbReference>
<evidence type="ECO:0000313" key="3">
    <source>
        <dbReference type="EMBL" id="AFU00840.1"/>
    </source>
</evidence>
<proteinExistence type="predicted"/>
<dbReference type="RefSeq" id="WP_014983695.1">
    <property type="nucleotide sequence ID" value="NC_018681.1"/>
</dbReference>
<dbReference type="eggNOG" id="COG3383">
    <property type="taxonomic scope" value="Bacteria"/>
</dbReference>
<evidence type="ECO:0000313" key="4">
    <source>
        <dbReference type="Proteomes" id="UP000006304"/>
    </source>
</evidence>
<dbReference type="GO" id="GO:0051536">
    <property type="term" value="F:iron-sulfur cluster binding"/>
    <property type="evidence" value="ECO:0007669"/>
    <property type="project" value="InterPro"/>
</dbReference>
<dbReference type="GO" id="GO:0016491">
    <property type="term" value="F:oxidoreductase activity"/>
    <property type="evidence" value="ECO:0007669"/>
    <property type="project" value="UniProtKB-KW"/>
</dbReference>
<evidence type="ECO:0000256" key="2">
    <source>
        <dbReference type="SAM" id="MobiDB-lite"/>
    </source>
</evidence>
<dbReference type="AlphaFoldDB" id="K0EVJ8"/>
<dbReference type="STRING" id="1133849.O3I_014395"/>
<dbReference type="KEGG" id="nbr:O3I_014395"/>
<feature type="compositionally biased region" description="Basic and acidic residues" evidence="2">
    <location>
        <begin position="171"/>
        <end position="199"/>
    </location>
</feature>
<dbReference type="Pfam" id="PF13510">
    <property type="entry name" value="Fer2_4"/>
    <property type="match status" value="1"/>
</dbReference>
<dbReference type="InterPro" id="IPR036010">
    <property type="entry name" value="2Fe-2S_ferredoxin-like_sf"/>
</dbReference>
<dbReference type="SUPFAM" id="SSF54292">
    <property type="entry name" value="2Fe-2S ferredoxin-like"/>
    <property type="match status" value="1"/>
</dbReference>
<feature type="compositionally biased region" description="Polar residues" evidence="2">
    <location>
        <begin position="93"/>
        <end position="102"/>
    </location>
</feature>
<dbReference type="HOGENOM" id="CLU_1370964_0_0_11"/>
<keyword evidence="1" id="KW-0560">Oxidoreductase</keyword>
<dbReference type="Gene3D" id="3.10.20.440">
    <property type="entry name" value="2Fe-2S iron-sulphur cluster binding domain, sarcosine oxidase, alpha subunit, N-terminal domain"/>
    <property type="match status" value="1"/>
</dbReference>
<protein>
    <recommendedName>
        <fullName evidence="5">Proline dehydrogenase</fullName>
    </recommendedName>
</protein>
<reference evidence="3 4" key="1">
    <citation type="journal article" date="2012" name="J. Bacteriol.">
        <title>Complete genome sequence of Nocardia brasiliensis HUJEG-1.</title>
        <authorList>
            <person name="Vera-Cabrera L."/>
            <person name="Ortiz-Lopez R."/>
            <person name="Elizondo-Gonzalez R."/>
            <person name="Perez-Maya A.A."/>
            <person name="Ocampo-Candiani J."/>
        </authorList>
    </citation>
    <scope>NUCLEOTIDE SEQUENCE [LARGE SCALE GENOMIC DNA]</scope>
    <source>
        <strain evidence="4">ATCC 700358</strain>
    </source>
</reference>
<evidence type="ECO:0008006" key="5">
    <source>
        <dbReference type="Google" id="ProtNLM"/>
    </source>
</evidence>
<keyword evidence="4" id="KW-1185">Reference proteome</keyword>
<accession>K0EVJ8</accession>
<organism evidence="3 4">
    <name type="scientific">Nocardia brasiliensis (strain ATCC 700358 / HUJEG-1)</name>
    <dbReference type="NCBI Taxonomy" id="1133849"/>
    <lineage>
        <taxon>Bacteria</taxon>
        <taxon>Bacillati</taxon>
        <taxon>Actinomycetota</taxon>
        <taxon>Actinomycetes</taxon>
        <taxon>Mycobacteriales</taxon>
        <taxon>Nocardiaceae</taxon>
        <taxon>Nocardia</taxon>
    </lineage>
</organism>
<evidence type="ECO:0000256" key="1">
    <source>
        <dbReference type="ARBA" id="ARBA00023002"/>
    </source>
</evidence>
<dbReference type="InterPro" id="IPR042204">
    <property type="entry name" value="2Fe-2S-bd_N"/>
</dbReference>
<feature type="region of interest" description="Disordered" evidence="2">
    <location>
        <begin position="148"/>
        <end position="199"/>
    </location>
</feature>
<dbReference type="EMBL" id="CP003876">
    <property type="protein sequence ID" value="AFU00840.1"/>
    <property type="molecule type" value="Genomic_DNA"/>
</dbReference>
<sequence>MSAQLIPAGSDPLGRDDRPLTVTVDGVAVRGVHGQTLATVLLADGHNHWRTAPTGGKRGIFCGIGVCFDCVATVNGIPDIRLCRRPARDGDTVHTQSRTSNTHTEHATALLGDPNSHGEQPAPISSHIAHTQSRAFDTHTERSTALINDAKPGSAQSTSVDGETAAADGGDPERSADRETAGDVPGIDERHDRPRGGTR</sequence>
<name>K0EVJ8_NOCB7</name>
<feature type="region of interest" description="Disordered" evidence="2">
    <location>
        <begin position="89"/>
        <end position="124"/>
    </location>
</feature>
<gene>
    <name evidence="3" type="ORF">O3I_014395</name>
</gene>